<sequence length="133" mass="15317">MSKPGFSGNPEFSIKRTDEFIEVEKYGDAIEVLLGVLRNKRNEDKVNEQSLVIIKFCQLRVDHGKTTSAKNGLYQFRIIWSQNLNIFHFVVEKFLNYSNEKLAQMHSSAQARSAQEKSVMLDLVEIVPFMMVS</sequence>
<dbReference type="GO" id="GO:0002188">
    <property type="term" value="P:translation reinitiation"/>
    <property type="evidence" value="ECO:0007669"/>
    <property type="project" value="TreeGrafter"/>
</dbReference>
<dbReference type="GO" id="GO:0043614">
    <property type="term" value="C:multi-eIF complex"/>
    <property type="evidence" value="ECO:0007669"/>
    <property type="project" value="TreeGrafter"/>
</dbReference>
<protein>
    <recommendedName>
        <fullName evidence="4">eIF3a PCI domain-containing protein</fullName>
    </recommendedName>
</protein>
<name>A0AAV7JLU7_9METZ</name>
<evidence type="ECO:0000256" key="1">
    <source>
        <dbReference type="ARBA" id="ARBA00022490"/>
    </source>
</evidence>
<proteinExistence type="predicted"/>
<accession>A0AAV7JLU7</accession>
<comment type="caution">
    <text evidence="5">The sequence shown here is derived from an EMBL/GenBank/DDBJ whole genome shotgun (WGS) entry which is preliminary data.</text>
</comment>
<feature type="domain" description="eIF3a PCI" evidence="4">
    <location>
        <begin position="13"/>
        <end position="119"/>
    </location>
</feature>
<evidence type="ECO:0000313" key="5">
    <source>
        <dbReference type="EMBL" id="KAI6649890.1"/>
    </source>
</evidence>
<dbReference type="Pfam" id="PF22591">
    <property type="entry name" value="eIF3a_PCI_TPR-like"/>
    <property type="match status" value="1"/>
</dbReference>
<reference evidence="5 6" key="1">
    <citation type="journal article" date="2023" name="BMC Biol.">
        <title>The compact genome of the sponge Oopsacas minuta (Hexactinellida) is lacking key metazoan core genes.</title>
        <authorList>
            <person name="Santini S."/>
            <person name="Schenkelaars Q."/>
            <person name="Jourda C."/>
            <person name="Duchesne M."/>
            <person name="Belahbib H."/>
            <person name="Rocher C."/>
            <person name="Selva M."/>
            <person name="Riesgo A."/>
            <person name="Vervoort M."/>
            <person name="Leys S.P."/>
            <person name="Kodjabachian L."/>
            <person name="Le Bivic A."/>
            <person name="Borchiellini C."/>
            <person name="Claverie J.M."/>
            <person name="Renard E."/>
        </authorList>
    </citation>
    <scope>NUCLEOTIDE SEQUENCE [LARGE SCALE GENOMIC DNA]</scope>
    <source>
        <strain evidence="5">SPO-2</strain>
    </source>
</reference>
<evidence type="ECO:0000256" key="3">
    <source>
        <dbReference type="ARBA" id="ARBA00022917"/>
    </source>
</evidence>
<keyword evidence="1" id="KW-0963">Cytoplasm</keyword>
<dbReference type="GO" id="GO:0003729">
    <property type="term" value="F:mRNA binding"/>
    <property type="evidence" value="ECO:0007669"/>
    <property type="project" value="TreeGrafter"/>
</dbReference>
<dbReference type="AlphaFoldDB" id="A0AAV7JLU7"/>
<dbReference type="InterPro" id="IPR027512">
    <property type="entry name" value="EIF3A"/>
</dbReference>
<dbReference type="GO" id="GO:0071540">
    <property type="term" value="C:eukaryotic translation initiation factor 3 complex, eIF3e"/>
    <property type="evidence" value="ECO:0007669"/>
    <property type="project" value="TreeGrafter"/>
</dbReference>
<dbReference type="GO" id="GO:0003743">
    <property type="term" value="F:translation initiation factor activity"/>
    <property type="evidence" value="ECO:0007669"/>
    <property type="project" value="UniProtKB-KW"/>
</dbReference>
<dbReference type="GO" id="GO:0071541">
    <property type="term" value="C:eukaryotic translation initiation factor 3 complex, eIF3m"/>
    <property type="evidence" value="ECO:0007669"/>
    <property type="project" value="TreeGrafter"/>
</dbReference>
<dbReference type="Proteomes" id="UP001165289">
    <property type="component" value="Unassembled WGS sequence"/>
</dbReference>
<keyword evidence="6" id="KW-1185">Reference proteome</keyword>
<keyword evidence="2" id="KW-0396">Initiation factor</keyword>
<dbReference type="EMBL" id="JAKMXF010000317">
    <property type="protein sequence ID" value="KAI6649890.1"/>
    <property type="molecule type" value="Genomic_DNA"/>
</dbReference>
<organism evidence="5 6">
    <name type="scientific">Oopsacas minuta</name>
    <dbReference type="NCBI Taxonomy" id="111878"/>
    <lineage>
        <taxon>Eukaryota</taxon>
        <taxon>Metazoa</taxon>
        <taxon>Porifera</taxon>
        <taxon>Hexactinellida</taxon>
        <taxon>Hexasterophora</taxon>
        <taxon>Lyssacinosida</taxon>
        <taxon>Leucopsacidae</taxon>
        <taxon>Oopsacas</taxon>
    </lineage>
</organism>
<dbReference type="PANTHER" id="PTHR14005">
    <property type="entry name" value="EUKARYOTIC TRANSLATION INITIATION FACTOR 3, THETA SUBUNIT"/>
    <property type="match status" value="1"/>
</dbReference>
<evidence type="ECO:0000256" key="2">
    <source>
        <dbReference type="ARBA" id="ARBA00022540"/>
    </source>
</evidence>
<dbReference type="PANTHER" id="PTHR14005:SF0">
    <property type="entry name" value="EUKARYOTIC TRANSLATION INITIATION FACTOR 3 SUBUNIT A"/>
    <property type="match status" value="1"/>
</dbReference>
<evidence type="ECO:0000259" key="4">
    <source>
        <dbReference type="Pfam" id="PF22591"/>
    </source>
</evidence>
<dbReference type="InterPro" id="IPR054711">
    <property type="entry name" value="eIF3a_PCI_TPR-like"/>
</dbReference>
<evidence type="ECO:0000313" key="6">
    <source>
        <dbReference type="Proteomes" id="UP001165289"/>
    </source>
</evidence>
<dbReference type="GO" id="GO:0001732">
    <property type="term" value="P:formation of cytoplasmic translation initiation complex"/>
    <property type="evidence" value="ECO:0007669"/>
    <property type="project" value="TreeGrafter"/>
</dbReference>
<keyword evidence="3" id="KW-0648">Protein biosynthesis</keyword>
<gene>
    <name evidence="5" type="ORF">LOD99_6439</name>
</gene>